<accession>X1UCQ0</accession>
<proteinExistence type="predicted"/>
<reference evidence="2" key="1">
    <citation type="journal article" date="2014" name="Front. Microbiol.">
        <title>High frequency of phylogenetically diverse reductive dehalogenase-homologous genes in deep subseafloor sedimentary metagenomes.</title>
        <authorList>
            <person name="Kawai M."/>
            <person name="Futagami T."/>
            <person name="Toyoda A."/>
            <person name="Takaki Y."/>
            <person name="Nishi S."/>
            <person name="Hori S."/>
            <person name="Arai W."/>
            <person name="Tsubouchi T."/>
            <person name="Morono Y."/>
            <person name="Uchiyama I."/>
            <person name="Ito T."/>
            <person name="Fujiyama A."/>
            <person name="Inagaki F."/>
            <person name="Takami H."/>
        </authorList>
    </citation>
    <scope>NUCLEOTIDE SEQUENCE</scope>
    <source>
        <strain evidence="2">Expedition CK06-06</strain>
    </source>
</reference>
<evidence type="ECO:0000259" key="1">
    <source>
        <dbReference type="Pfam" id="PF06662"/>
    </source>
</evidence>
<dbReference type="InterPro" id="IPR010598">
    <property type="entry name" value="C5-epim_C"/>
</dbReference>
<comment type="caution">
    <text evidence="2">The sequence shown here is derived from an EMBL/GenBank/DDBJ whole genome shotgun (WGS) entry which is preliminary data.</text>
</comment>
<organism evidence="2">
    <name type="scientific">marine sediment metagenome</name>
    <dbReference type="NCBI Taxonomy" id="412755"/>
    <lineage>
        <taxon>unclassified sequences</taxon>
        <taxon>metagenomes</taxon>
        <taxon>ecological metagenomes</taxon>
    </lineage>
</organism>
<sequence>TEQIVLDVGSNIDDNNVYDYDFYLYYSPEYQDWGDPYILDNRTVRNYEDRGGKYAHAPFEFLVDFQLLNTYYLEITYKDTASDPVYIEIGPKYVRFAQLEKEADDSWKTLKVHIPIDLLIFQKGTSLQYHEWHIKQLQVLYQITGETIFKDYAQIFNNYYEAFLSNIVWLDFFNEIKEGVNKEL</sequence>
<dbReference type="AlphaFoldDB" id="X1UCQ0"/>
<name>X1UCQ0_9ZZZZ</name>
<evidence type="ECO:0000313" key="2">
    <source>
        <dbReference type="EMBL" id="GAI90109.1"/>
    </source>
</evidence>
<dbReference type="EMBL" id="BARW01024278">
    <property type="protein sequence ID" value="GAI90109.1"/>
    <property type="molecule type" value="Genomic_DNA"/>
</dbReference>
<gene>
    <name evidence="2" type="ORF">S12H4_40059</name>
</gene>
<dbReference type="Pfam" id="PF06662">
    <property type="entry name" value="C5-epim_C"/>
    <property type="match status" value="1"/>
</dbReference>
<feature type="non-terminal residue" evidence="2">
    <location>
        <position position="1"/>
    </location>
</feature>
<feature type="domain" description="D-glucuronyl C5-epimerase C-terminal" evidence="1">
    <location>
        <begin position="126"/>
        <end position="157"/>
    </location>
</feature>
<protein>
    <recommendedName>
        <fullName evidence="1">D-glucuronyl C5-epimerase C-terminal domain-containing protein</fullName>
    </recommendedName>
</protein>